<feature type="compositionally biased region" description="Low complexity" evidence="6">
    <location>
        <begin position="10"/>
        <end position="19"/>
    </location>
</feature>
<evidence type="ECO:0000256" key="3">
    <source>
        <dbReference type="ARBA" id="ARBA00023125"/>
    </source>
</evidence>
<accession>A0AA40C1C5</accession>
<dbReference type="InterPro" id="IPR036864">
    <property type="entry name" value="Zn2-C6_fun-type_DNA-bd_sf"/>
</dbReference>
<evidence type="ECO:0000256" key="5">
    <source>
        <dbReference type="ARBA" id="ARBA00023242"/>
    </source>
</evidence>
<keyword evidence="4" id="KW-0804">Transcription</keyword>
<dbReference type="GO" id="GO:0005634">
    <property type="term" value="C:nucleus"/>
    <property type="evidence" value="ECO:0007669"/>
    <property type="project" value="UniProtKB-SubCell"/>
</dbReference>
<feature type="region of interest" description="Disordered" evidence="6">
    <location>
        <begin position="122"/>
        <end position="147"/>
    </location>
</feature>
<dbReference type="InterPro" id="IPR051089">
    <property type="entry name" value="prtT"/>
</dbReference>
<dbReference type="CDD" id="cd12148">
    <property type="entry name" value="fungal_TF_MHR"/>
    <property type="match status" value="1"/>
</dbReference>
<name>A0AA40C1C5_9PEZI</name>
<keyword evidence="9" id="KW-1185">Reference proteome</keyword>
<dbReference type="Proteomes" id="UP001174934">
    <property type="component" value="Unassembled WGS sequence"/>
</dbReference>
<dbReference type="EMBL" id="JAULSR010000004">
    <property type="protein sequence ID" value="KAK0621380.1"/>
    <property type="molecule type" value="Genomic_DNA"/>
</dbReference>
<comment type="subcellular location">
    <subcellularLocation>
        <location evidence="1">Nucleus</location>
    </subcellularLocation>
</comment>
<feature type="compositionally biased region" description="Polar residues" evidence="6">
    <location>
        <begin position="123"/>
        <end position="139"/>
    </location>
</feature>
<dbReference type="GO" id="GO:0000981">
    <property type="term" value="F:DNA-binding transcription factor activity, RNA polymerase II-specific"/>
    <property type="evidence" value="ECO:0007669"/>
    <property type="project" value="InterPro"/>
</dbReference>
<keyword evidence="3" id="KW-0238">DNA-binding</keyword>
<dbReference type="GO" id="GO:0000976">
    <property type="term" value="F:transcription cis-regulatory region binding"/>
    <property type="evidence" value="ECO:0007669"/>
    <property type="project" value="TreeGrafter"/>
</dbReference>
<dbReference type="InterPro" id="IPR001138">
    <property type="entry name" value="Zn2Cys6_DnaBD"/>
</dbReference>
<dbReference type="Gene3D" id="4.10.240.10">
    <property type="entry name" value="Zn(2)-C6 fungal-type DNA-binding domain"/>
    <property type="match status" value="1"/>
</dbReference>
<feature type="domain" description="Zn(2)-C6 fungal-type" evidence="7">
    <location>
        <begin position="24"/>
        <end position="55"/>
    </location>
</feature>
<evidence type="ECO:0000313" key="9">
    <source>
        <dbReference type="Proteomes" id="UP001174934"/>
    </source>
</evidence>
<reference evidence="8" key="1">
    <citation type="submission" date="2023-06" db="EMBL/GenBank/DDBJ databases">
        <title>Genome-scale phylogeny and comparative genomics of the fungal order Sordariales.</title>
        <authorList>
            <consortium name="Lawrence Berkeley National Laboratory"/>
            <person name="Hensen N."/>
            <person name="Bonometti L."/>
            <person name="Westerberg I."/>
            <person name="Brannstrom I.O."/>
            <person name="Guillou S."/>
            <person name="Cros-Aarteil S."/>
            <person name="Calhoun S."/>
            <person name="Haridas S."/>
            <person name="Kuo A."/>
            <person name="Mondo S."/>
            <person name="Pangilinan J."/>
            <person name="Riley R."/>
            <person name="LaButti K."/>
            <person name="Andreopoulos B."/>
            <person name="Lipzen A."/>
            <person name="Chen C."/>
            <person name="Yanf M."/>
            <person name="Daum C."/>
            <person name="Ng V."/>
            <person name="Clum A."/>
            <person name="Steindorff A."/>
            <person name="Ohm R."/>
            <person name="Martin F."/>
            <person name="Silar P."/>
            <person name="Natvig D."/>
            <person name="Lalanne C."/>
            <person name="Gautier V."/>
            <person name="Ament-velasquez S.L."/>
            <person name="Kruys A."/>
            <person name="Hutchinson M.I."/>
            <person name="Powell A.J."/>
            <person name="Barry K."/>
            <person name="Miller A.N."/>
            <person name="Grigoriev I.V."/>
            <person name="Debuchy R."/>
            <person name="Gladieux P."/>
            <person name="Thoren M.H."/>
            <person name="Johannesson H."/>
        </authorList>
    </citation>
    <scope>NUCLEOTIDE SEQUENCE</scope>
    <source>
        <strain evidence="8">SMH3391-2</strain>
    </source>
</reference>
<dbReference type="PANTHER" id="PTHR31845:SF10">
    <property type="entry name" value="ZN(II)2CYS6 TRANSCRIPTION FACTOR (EUROFUNG)"/>
    <property type="match status" value="1"/>
</dbReference>
<comment type="caution">
    <text evidence="8">The sequence shown here is derived from an EMBL/GenBank/DDBJ whole genome shotgun (WGS) entry which is preliminary data.</text>
</comment>
<evidence type="ECO:0000256" key="2">
    <source>
        <dbReference type="ARBA" id="ARBA00023015"/>
    </source>
</evidence>
<gene>
    <name evidence="8" type="ORF">B0T17DRAFT_493895</name>
</gene>
<evidence type="ECO:0000256" key="4">
    <source>
        <dbReference type="ARBA" id="ARBA00023163"/>
    </source>
</evidence>
<evidence type="ECO:0000256" key="6">
    <source>
        <dbReference type="SAM" id="MobiDB-lite"/>
    </source>
</evidence>
<dbReference type="AlphaFoldDB" id="A0AA40C1C5"/>
<protein>
    <recommendedName>
        <fullName evidence="7">Zn(2)-C6 fungal-type domain-containing protein</fullName>
    </recommendedName>
</protein>
<dbReference type="SUPFAM" id="SSF57701">
    <property type="entry name" value="Zn2/Cys6 DNA-binding domain"/>
    <property type="match status" value="1"/>
</dbReference>
<feature type="compositionally biased region" description="Basic and acidic residues" evidence="6">
    <location>
        <begin position="44"/>
        <end position="53"/>
    </location>
</feature>
<evidence type="ECO:0000256" key="1">
    <source>
        <dbReference type="ARBA" id="ARBA00004123"/>
    </source>
</evidence>
<feature type="region of interest" description="Disordered" evidence="6">
    <location>
        <begin position="1"/>
        <end position="74"/>
    </location>
</feature>
<proteinExistence type="predicted"/>
<keyword evidence="5" id="KW-0539">Nucleus</keyword>
<evidence type="ECO:0000259" key="7">
    <source>
        <dbReference type="PROSITE" id="PS00463"/>
    </source>
</evidence>
<feature type="compositionally biased region" description="Basic residues" evidence="6">
    <location>
        <begin position="544"/>
        <end position="555"/>
    </location>
</feature>
<organism evidence="8 9">
    <name type="scientific">Bombardia bombarda</name>
    <dbReference type="NCBI Taxonomy" id="252184"/>
    <lineage>
        <taxon>Eukaryota</taxon>
        <taxon>Fungi</taxon>
        <taxon>Dikarya</taxon>
        <taxon>Ascomycota</taxon>
        <taxon>Pezizomycotina</taxon>
        <taxon>Sordariomycetes</taxon>
        <taxon>Sordariomycetidae</taxon>
        <taxon>Sordariales</taxon>
        <taxon>Lasiosphaeriaceae</taxon>
        <taxon>Bombardia</taxon>
    </lineage>
</organism>
<dbReference type="PANTHER" id="PTHR31845">
    <property type="entry name" value="FINGER DOMAIN PROTEIN, PUTATIVE-RELATED"/>
    <property type="match status" value="1"/>
</dbReference>
<evidence type="ECO:0000313" key="8">
    <source>
        <dbReference type="EMBL" id="KAK0621380.1"/>
    </source>
</evidence>
<dbReference type="GO" id="GO:0008270">
    <property type="term" value="F:zinc ion binding"/>
    <property type="evidence" value="ECO:0007669"/>
    <property type="project" value="InterPro"/>
</dbReference>
<dbReference type="SMART" id="SM00066">
    <property type="entry name" value="GAL4"/>
    <property type="match status" value="1"/>
</dbReference>
<dbReference type="PROSITE" id="PS00463">
    <property type="entry name" value="ZN2_CY6_FUNGAL_1"/>
    <property type="match status" value="1"/>
</dbReference>
<keyword evidence="2" id="KW-0805">Transcription regulation</keyword>
<sequence>MDAAGARSPSSSSTTQQQQKGPRACATCARAKSRCIPGPVGGGKCERCHRLDKTCSSQTPAPPRKRKEPKPTRVAELEKRLEDLSARIESVQRPPLPPQQNGQVQAQAPTPPEYAELHHDYSPVQSTASPEDSRPTTNADIDDDDLSLWPEEPEASHLLAEYKAHLGHLFPFAAVPPHMSSAQLRRQKPLFWKAVMMEACHLDGPRQIALGNELLRDIADATITKPDKSLDLLQGLQILISWFHYNLNSFQMTNLLFLARSICSCLGFTESQSATKQKEHSSACLEEMRAFAGTYYLVTVTFTTNKKPDALMNTSYLEACCFVLESKMEYPTDEILVWLVRAQQLTQQISWTLALRSYSLQPATSHGNPPLMIVVSKFREQLKTFRQTLPPHLRDNRTCSSLSPSDLAIQTNINKASLVGHLHVAEILLYEIGLSPHQRQEHEGRSSANNNNTLSHTDQLECLWACMHATKAFFTNRFTHDVRGYPRFICMSSFDFIYAFLIALRLVTFRCDGWDLGLVRKELAFEQYVDRQVSDLKYLAKRRSRRTRRRRRRGRRESTGEGGTVSASEGRKGVIMVMRGERKRRR</sequence>
<feature type="region of interest" description="Disordered" evidence="6">
    <location>
        <begin position="544"/>
        <end position="571"/>
    </location>
</feature>